<keyword evidence="1" id="KW-0472">Membrane</keyword>
<dbReference type="EMBL" id="BARS01006770">
    <property type="protein sequence ID" value="GAF73422.1"/>
    <property type="molecule type" value="Genomic_DNA"/>
</dbReference>
<reference evidence="2" key="1">
    <citation type="journal article" date="2014" name="Front. Microbiol.">
        <title>High frequency of phylogenetically diverse reductive dehalogenase-homologous genes in deep subseafloor sedimentary metagenomes.</title>
        <authorList>
            <person name="Kawai M."/>
            <person name="Futagami T."/>
            <person name="Toyoda A."/>
            <person name="Takaki Y."/>
            <person name="Nishi S."/>
            <person name="Hori S."/>
            <person name="Arai W."/>
            <person name="Tsubouchi T."/>
            <person name="Morono Y."/>
            <person name="Uchiyama I."/>
            <person name="Ito T."/>
            <person name="Fujiyama A."/>
            <person name="Inagaki F."/>
            <person name="Takami H."/>
        </authorList>
    </citation>
    <scope>NUCLEOTIDE SEQUENCE</scope>
    <source>
        <strain evidence="2">Expedition CK06-06</strain>
    </source>
</reference>
<accession>X0SBY1</accession>
<evidence type="ECO:0000313" key="2">
    <source>
        <dbReference type="EMBL" id="GAF73422.1"/>
    </source>
</evidence>
<comment type="caution">
    <text evidence="2">The sequence shown here is derived from an EMBL/GenBank/DDBJ whole genome shotgun (WGS) entry which is preliminary data.</text>
</comment>
<feature type="transmembrane region" description="Helical" evidence="1">
    <location>
        <begin position="36"/>
        <end position="58"/>
    </location>
</feature>
<protein>
    <submittedName>
        <fullName evidence="2">Uncharacterized protein</fullName>
    </submittedName>
</protein>
<proteinExistence type="predicted"/>
<organism evidence="2">
    <name type="scientific">marine sediment metagenome</name>
    <dbReference type="NCBI Taxonomy" id="412755"/>
    <lineage>
        <taxon>unclassified sequences</taxon>
        <taxon>metagenomes</taxon>
        <taxon>ecological metagenomes</taxon>
    </lineage>
</organism>
<name>X0SBY1_9ZZZZ</name>
<feature type="transmembrane region" description="Helical" evidence="1">
    <location>
        <begin position="95"/>
        <end position="116"/>
    </location>
</feature>
<evidence type="ECO:0000256" key="1">
    <source>
        <dbReference type="SAM" id="Phobius"/>
    </source>
</evidence>
<dbReference type="AlphaFoldDB" id="X0SBY1"/>
<keyword evidence="1" id="KW-0812">Transmembrane</keyword>
<keyword evidence="1" id="KW-1133">Transmembrane helix</keyword>
<gene>
    <name evidence="2" type="ORF">S01H1_13129</name>
</gene>
<sequence length="224" mass="24454">MADEVTAARPGPGPSLLAEMQDYLGALKTVRFARRVFFILVFLSLLLQVALYLTIRFWDVQVLEQLLRDMGAAEPAAETGALTLWRFALEFGLPLAHFVGACATFLLAIAALLAVNVSLSGRLGGAQANISSFFWVVLLLAMLVPWQQIVPVTHVPSVFYSLGDLQHVAVFQPEIWLDSVLHYVRYVAYPLLGALVLLASVLGARRGYCQAADRMKRALGAPGN</sequence>
<feature type="transmembrane region" description="Helical" evidence="1">
    <location>
        <begin position="186"/>
        <end position="208"/>
    </location>
</feature>
<feature type="transmembrane region" description="Helical" evidence="1">
    <location>
        <begin position="128"/>
        <end position="146"/>
    </location>
</feature>